<protein>
    <submittedName>
        <fullName evidence="5">Oxidoreductase domain protein</fullName>
    </submittedName>
</protein>
<dbReference type="EMBL" id="CP040396">
    <property type="protein sequence ID" value="QCT04686.1"/>
    <property type="molecule type" value="Genomic_DNA"/>
</dbReference>
<dbReference type="GO" id="GO:0000166">
    <property type="term" value="F:nucleotide binding"/>
    <property type="evidence" value="ECO:0007669"/>
    <property type="project" value="InterPro"/>
</dbReference>
<gene>
    <name evidence="5" type="ORF">E6C60_3981</name>
</gene>
<dbReference type="PANTHER" id="PTHR43708">
    <property type="entry name" value="CONSERVED EXPRESSED OXIDOREDUCTASE (EUROFUNG)"/>
    <property type="match status" value="1"/>
</dbReference>
<dbReference type="InterPro" id="IPR000683">
    <property type="entry name" value="Gfo/Idh/MocA-like_OxRdtase_N"/>
</dbReference>
<evidence type="ECO:0000313" key="6">
    <source>
        <dbReference type="Proteomes" id="UP000300879"/>
    </source>
</evidence>
<evidence type="ECO:0000256" key="2">
    <source>
        <dbReference type="ARBA" id="ARBA00023002"/>
    </source>
</evidence>
<dbReference type="SUPFAM" id="SSF51735">
    <property type="entry name" value="NAD(P)-binding Rossmann-fold domains"/>
    <property type="match status" value="1"/>
</dbReference>
<dbReference type="InterPro" id="IPR036291">
    <property type="entry name" value="NAD(P)-bd_dom_sf"/>
</dbReference>
<evidence type="ECO:0000259" key="4">
    <source>
        <dbReference type="Pfam" id="PF02894"/>
    </source>
</evidence>
<reference evidence="5 6" key="1">
    <citation type="submission" date="2019-05" db="EMBL/GenBank/DDBJ databases">
        <authorList>
            <person name="Chen C."/>
        </authorList>
    </citation>
    <scope>NUCLEOTIDE SEQUENCE [LARGE SCALE GENOMIC DNA]</scope>
    <source>
        <strain evidence="5 6">HB172198</strain>
    </source>
</reference>
<feature type="domain" description="Gfo/Idh/MocA-like oxidoreductase C-terminal" evidence="4">
    <location>
        <begin position="137"/>
        <end position="348"/>
    </location>
</feature>
<keyword evidence="6" id="KW-1185">Reference proteome</keyword>
<dbReference type="NCBIfam" id="NF008607">
    <property type="entry name" value="PRK11579.1"/>
    <property type="match status" value="1"/>
</dbReference>
<dbReference type="OrthoDB" id="9815825at2"/>
<keyword evidence="2" id="KW-0560">Oxidoreductase</keyword>
<evidence type="ECO:0000256" key="1">
    <source>
        <dbReference type="ARBA" id="ARBA00010928"/>
    </source>
</evidence>
<dbReference type="GO" id="GO:0016491">
    <property type="term" value="F:oxidoreductase activity"/>
    <property type="evidence" value="ECO:0007669"/>
    <property type="project" value="UniProtKB-KW"/>
</dbReference>
<name>A0A4P8XPA6_9BACL</name>
<feature type="domain" description="Gfo/Idh/MocA-like oxidoreductase N-terminal" evidence="3">
    <location>
        <begin position="8"/>
        <end position="124"/>
    </location>
</feature>
<dbReference type="AlphaFoldDB" id="A0A4P8XPA6"/>
<dbReference type="Pfam" id="PF01408">
    <property type="entry name" value="GFO_IDH_MocA"/>
    <property type="match status" value="1"/>
</dbReference>
<dbReference type="PANTHER" id="PTHR43708:SF5">
    <property type="entry name" value="CONSERVED EXPRESSED OXIDOREDUCTASE (EUROFUNG)-RELATED"/>
    <property type="match status" value="1"/>
</dbReference>
<organism evidence="5 6">
    <name type="scientific">Paenibacillus algicola</name>
    <dbReference type="NCBI Taxonomy" id="2565926"/>
    <lineage>
        <taxon>Bacteria</taxon>
        <taxon>Bacillati</taxon>
        <taxon>Bacillota</taxon>
        <taxon>Bacilli</taxon>
        <taxon>Bacillales</taxon>
        <taxon>Paenibacillaceae</taxon>
        <taxon>Paenibacillus</taxon>
    </lineage>
</organism>
<proteinExistence type="inferred from homology"/>
<dbReference type="Proteomes" id="UP000300879">
    <property type="component" value="Chromosome"/>
</dbReference>
<dbReference type="Pfam" id="PF02894">
    <property type="entry name" value="GFO_IDH_MocA_C"/>
    <property type="match status" value="1"/>
</dbReference>
<dbReference type="Gene3D" id="3.40.50.720">
    <property type="entry name" value="NAD(P)-binding Rossmann-like Domain"/>
    <property type="match status" value="1"/>
</dbReference>
<evidence type="ECO:0000313" key="5">
    <source>
        <dbReference type="EMBL" id="QCT04686.1"/>
    </source>
</evidence>
<dbReference type="KEGG" id="palo:E6C60_3981"/>
<dbReference type="RefSeq" id="WP_138227356.1">
    <property type="nucleotide sequence ID" value="NZ_CP040396.1"/>
</dbReference>
<dbReference type="InterPro" id="IPR004104">
    <property type="entry name" value="Gfo/Idh/MocA-like_OxRdtase_C"/>
</dbReference>
<accession>A0A4P8XPA6</accession>
<comment type="similarity">
    <text evidence="1">Belongs to the Gfo/Idh/MocA family.</text>
</comment>
<evidence type="ECO:0000259" key="3">
    <source>
        <dbReference type="Pfam" id="PF01408"/>
    </source>
</evidence>
<dbReference type="Gene3D" id="3.30.360.10">
    <property type="entry name" value="Dihydrodipicolinate Reductase, domain 2"/>
    <property type="match status" value="1"/>
</dbReference>
<sequence length="352" mass="38839">MSEQNATIKAGLIGFGLSGATFHAPILCSIPDYEIAAVVSSHPEKVYKALPEAVVYSQVEQLLNDASIDIVIVTSPNATHYEYAKNAIEAGKHVVVEKPFTVTSEEAKALIALAKNRGVLLTVYQNRRWDNDFLTARNLLETGALGRLSLYYAQFNRYRPDIKNSWKEQDEPGTGLLYDLGSHLLDQALLLFGKPQSIWADLREERPGSAVTDYFHLVLAYENHRAILHAGSLVRQAGPRFELHGDKGSFLKYGLDPQEGQLKQGMRPGDPGWGEDQPDQYGELATEFSGLAVQGQIDTLPGRYHAFYQGLADAITSGSVVPVNPEDALSTIRLIEYALESHRKGCVIQVEE</sequence>
<dbReference type="InterPro" id="IPR051317">
    <property type="entry name" value="Gfo/Idh/MocA_oxidoreduct"/>
</dbReference>